<dbReference type="EMBL" id="FUEG01000005">
    <property type="protein sequence ID" value="SJL04267.1"/>
    <property type="molecule type" value="Genomic_DNA"/>
</dbReference>
<proteinExistence type="predicted"/>
<evidence type="ECO:0000313" key="2">
    <source>
        <dbReference type="Proteomes" id="UP000219338"/>
    </source>
</evidence>
<dbReference type="STRING" id="47428.A0A284R6C2"/>
<dbReference type="OrthoDB" id="3058553at2759"/>
<gene>
    <name evidence="1" type="ORF">ARMOST_07628</name>
</gene>
<evidence type="ECO:0000313" key="1">
    <source>
        <dbReference type="EMBL" id="SJL04267.1"/>
    </source>
</evidence>
<organism evidence="1 2">
    <name type="scientific">Armillaria ostoyae</name>
    <name type="common">Armillaria root rot fungus</name>
    <dbReference type="NCBI Taxonomy" id="47428"/>
    <lineage>
        <taxon>Eukaryota</taxon>
        <taxon>Fungi</taxon>
        <taxon>Dikarya</taxon>
        <taxon>Basidiomycota</taxon>
        <taxon>Agaricomycotina</taxon>
        <taxon>Agaricomycetes</taxon>
        <taxon>Agaricomycetidae</taxon>
        <taxon>Agaricales</taxon>
        <taxon>Marasmiineae</taxon>
        <taxon>Physalacriaceae</taxon>
        <taxon>Armillaria</taxon>
    </lineage>
</organism>
<accession>A0A284R6C2</accession>
<keyword evidence="2" id="KW-1185">Reference proteome</keyword>
<protein>
    <submittedName>
        <fullName evidence="1">Uncharacterized protein</fullName>
    </submittedName>
</protein>
<sequence>MSGHFILALQIPSLMQTRRHIHQSDSNTNDATFDCDIDTSLEIEANVNDAEAINTTDFTPGDIVRKLLAFIAEVNGGGEQALEYLLELCRTNGYFVLQVKTWVRTQWESMSDCFDRMLESERQSMDVFSVLADSNPDIPPLTGGKHFSDYKLTNEEWDTVSLAAHALRISASSHGELSAEKTPTCQKVYPIINRLQSRWEVLSEDPKYELIWPG</sequence>
<dbReference type="Proteomes" id="UP000219338">
    <property type="component" value="Unassembled WGS sequence"/>
</dbReference>
<name>A0A284R6C2_ARMOS</name>
<dbReference type="AlphaFoldDB" id="A0A284R6C2"/>
<reference evidence="2" key="1">
    <citation type="journal article" date="2017" name="Nat. Ecol. Evol.">
        <title>Genome expansion and lineage-specific genetic innovations in the forest pathogenic fungi Armillaria.</title>
        <authorList>
            <person name="Sipos G."/>
            <person name="Prasanna A.N."/>
            <person name="Walter M.C."/>
            <person name="O'Connor E."/>
            <person name="Balint B."/>
            <person name="Krizsan K."/>
            <person name="Kiss B."/>
            <person name="Hess J."/>
            <person name="Varga T."/>
            <person name="Slot J."/>
            <person name="Riley R."/>
            <person name="Boka B."/>
            <person name="Rigling D."/>
            <person name="Barry K."/>
            <person name="Lee J."/>
            <person name="Mihaltcheva S."/>
            <person name="LaButti K."/>
            <person name="Lipzen A."/>
            <person name="Waldron R."/>
            <person name="Moloney N.M."/>
            <person name="Sperisen C."/>
            <person name="Kredics L."/>
            <person name="Vagvoelgyi C."/>
            <person name="Patrignani A."/>
            <person name="Fitzpatrick D."/>
            <person name="Nagy I."/>
            <person name="Doyle S."/>
            <person name="Anderson J.B."/>
            <person name="Grigoriev I.V."/>
            <person name="Gueldener U."/>
            <person name="Muensterkoetter M."/>
            <person name="Nagy L.G."/>
        </authorList>
    </citation>
    <scope>NUCLEOTIDE SEQUENCE [LARGE SCALE GENOMIC DNA]</scope>
    <source>
        <strain evidence="2">C18/9</strain>
    </source>
</reference>